<sequence length="89" mass="9679">MKNKKIKSIPSASIFALILLIIVTNSTGLLAQSGNSIVGSNVFTGGVGLGTVIAVILSWSRNQSILWAIFHGILNWIYVIYYAITREKN</sequence>
<evidence type="ECO:0000256" key="1">
    <source>
        <dbReference type="SAM" id="Phobius"/>
    </source>
</evidence>
<dbReference type="AlphaFoldDB" id="A0A9D7XF23"/>
<accession>A0A9D7XF23</accession>
<organism evidence="2 3">
    <name type="scientific">Candidatus Defluviibacterium haderslevense</name>
    <dbReference type="NCBI Taxonomy" id="2981993"/>
    <lineage>
        <taxon>Bacteria</taxon>
        <taxon>Pseudomonadati</taxon>
        <taxon>Bacteroidota</taxon>
        <taxon>Saprospiria</taxon>
        <taxon>Saprospirales</taxon>
        <taxon>Saprospiraceae</taxon>
        <taxon>Candidatus Defluviibacterium</taxon>
    </lineage>
</organism>
<dbReference type="EMBL" id="JADKFW010000008">
    <property type="protein sequence ID" value="MBK9718226.1"/>
    <property type="molecule type" value="Genomic_DNA"/>
</dbReference>
<feature type="transmembrane region" description="Helical" evidence="1">
    <location>
        <begin position="66"/>
        <end position="84"/>
    </location>
</feature>
<evidence type="ECO:0000313" key="2">
    <source>
        <dbReference type="EMBL" id="MBK9718226.1"/>
    </source>
</evidence>
<dbReference type="Proteomes" id="UP000808349">
    <property type="component" value="Unassembled WGS sequence"/>
</dbReference>
<proteinExistence type="predicted"/>
<comment type="caution">
    <text evidence="2">The sequence shown here is derived from an EMBL/GenBank/DDBJ whole genome shotgun (WGS) entry which is preliminary data.</text>
</comment>
<gene>
    <name evidence="2" type="ORF">IPO85_12070</name>
</gene>
<evidence type="ECO:0000313" key="3">
    <source>
        <dbReference type="Proteomes" id="UP000808349"/>
    </source>
</evidence>
<reference evidence="2 3" key="1">
    <citation type="submission" date="2020-10" db="EMBL/GenBank/DDBJ databases">
        <title>Connecting structure to function with the recovery of over 1000 high-quality activated sludge metagenome-assembled genomes encoding full-length rRNA genes using long-read sequencing.</title>
        <authorList>
            <person name="Singleton C.M."/>
            <person name="Petriglieri F."/>
            <person name="Kristensen J.M."/>
            <person name="Kirkegaard R.H."/>
            <person name="Michaelsen T.Y."/>
            <person name="Andersen M.H."/>
            <person name="Karst S.M."/>
            <person name="Dueholm M.S."/>
            <person name="Nielsen P.H."/>
            <person name="Albertsen M."/>
        </authorList>
    </citation>
    <scope>NUCLEOTIDE SEQUENCE [LARGE SCALE GENOMIC DNA]</scope>
    <source>
        <strain evidence="2">Ribe_18-Q3-R11-54_BAT3C.373</strain>
    </source>
</reference>
<protein>
    <submittedName>
        <fullName evidence="2">Uncharacterized protein</fullName>
    </submittedName>
</protein>
<keyword evidence="1" id="KW-0472">Membrane</keyword>
<keyword evidence="1" id="KW-0812">Transmembrane</keyword>
<feature type="transmembrane region" description="Helical" evidence="1">
    <location>
        <begin position="41"/>
        <end position="59"/>
    </location>
</feature>
<name>A0A9D7XF23_9BACT</name>
<keyword evidence="1" id="KW-1133">Transmembrane helix</keyword>